<dbReference type="Gene3D" id="1.10.1470.10">
    <property type="entry name" value="YjbJ"/>
    <property type="match status" value="1"/>
</dbReference>
<evidence type="ECO:0000313" key="2">
    <source>
        <dbReference type="Proteomes" id="UP000182124"/>
    </source>
</evidence>
<proteinExistence type="predicted"/>
<protein>
    <recommendedName>
        <fullName evidence="3">General stress protein CsbD</fullName>
    </recommendedName>
</protein>
<reference evidence="1 2" key="1">
    <citation type="submission" date="2016-10" db="EMBL/GenBank/DDBJ databases">
        <authorList>
            <person name="de Groot N.N."/>
        </authorList>
    </citation>
    <scope>NUCLEOTIDE SEQUENCE [LARGE SCALE GENOMIC DNA]</scope>
    <source>
        <strain evidence="1 2">CGMCC 1.3801</strain>
    </source>
</reference>
<dbReference type="EMBL" id="FMTY01000002">
    <property type="protein sequence ID" value="SCX08071.1"/>
    <property type="molecule type" value="Genomic_DNA"/>
</dbReference>
<evidence type="ECO:0000313" key="1">
    <source>
        <dbReference type="EMBL" id="SCX08071.1"/>
    </source>
</evidence>
<dbReference type="RefSeq" id="WP_023576864.1">
    <property type="nucleotide sequence ID" value="NZ_CBCSBQ010000009.1"/>
</dbReference>
<gene>
    <name evidence="1" type="ORF">SAMN02927925_01291</name>
</gene>
<evidence type="ECO:0008006" key="3">
    <source>
        <dbReference type="Google" id="ProtNLM"/>
    </source>
</evidence>
<organism evidence="1 2">
    <name type="scientific">Flavobacterium saliperosum</name>
    <dbReference type="NCBI Taxonomy" id="329186"/>
    <lineage>
        <taxon>Bacteria</taxon>
        <taxon>Pseudomonadati</taxon>
        <taxon>Bacteroidota</taxon>
        <taxon>Flavobacteriia</taxon>
        <taxon>Flavobacteriales</taxon>
        <taxon>Flavobacteriaceae</taxon>
        <taxon>Flavobacterium</taxon>
    </lineage>
</organism>
<dbReference type="eggNOG" id="ENOG5030ZDM">
    <property type="taxonomic scope" value="Bacteria"/>
</dbReference>
<name>A0A1G4VKF1_9FLAO</name>
<sequence>MMKIHTTTAPFSENWCEQKERLLDRFAILNETDLLYIDGKKDEMLDKVRKILGTTQEELRNILKK</sequence>
<accession>A0A1G4VKF1</accession>
<dbReference type="Proteomes" id="UP000182124">
    <property type="component" value="Unassembled WGS sequence"/>
</dbReference>
<dbReference type="InterPro" id="IPR036629">
    <property type="entry name" value="YjbJ_sf"/>
</dbReference>
<dbReference type="AlphaFoldDB" id="A0A1G4VKF1"/>